<sequence>MTTDADALRAALRADLVAAMKARRPEIVSVLRTALAAVDNAEAVDLTGPAPAVTSEHVAGAHVGLGAADVRRRELSGDDVRAILRAQVTERRTEAGRYDAHGRHEAADRLRREADALASYLT</sequence>
<dbReference type="OrthoDB" id="4762887at2"/>
<evidence type="ECO:0000313" key="1">
    <source>
        <dbReference type="EMBL" id="RIQ18811.1"/>
    </source>
</evidence>
<protein>
    <recommendedName>
        <fullName evidence="3">GatB/YqeY domain-containing protein</fullName>
    </recommendedName>
</protein>
<proteinExistence type="predicted"/>
<dbReference type="AlphaFoldDB" id="A0A418KLJ6"/>
<name>A0A418KLJ6_9ACTN</name>
<dbReference type="RefSeq" id="WP_119661757.1">
    <property type="nucleotide sequence ID" value="NZ_QUAL01000187.1"/>
</dbReference>
<dbReference type="EMBL" id="QUAL01000187">
    <property type="protein sequence ID" value="RIQ18811.1"/>
    <property type="molecule type" value="Genomic_DNA"/>
</dbReference>
<reference evidence="1 2" key="1">
    <citation type="submission" date="2018-09" db="EMBL/GenBank/DDBJ databases">
        <title>Isolation, diversity and antifungal activity of actinobacteria from wheat.</title>
        <authorList>
            <person name="Han C."/>
        </authorList>
    </citation>
    <scope>NUCLEOTIDE SEQUENCE [LARGE SCALE GENOMIC DNA]</scope>
    <source>
        <strain evidence="1 2">NEAU-YY265</strain>
    </source>
</reference>
<evidence type="ECO:0000313" key="2">
    <source>
        <dbReference type="Proteomes" id="UP000284057"/>
    </source>
</evidence>
<organism evidence="1 2">
    <name type="scientific">Jiangella rhizosphaerae</name>
    <dbReference type="NCBI Taxonomy" id="2293569"/>
    <lineage>
        <taxon>Bacteria</taxon>
        <taxon>Bacillati</taxon>
        <taxon>Actinomycetota</taxon>
        <taxon>Actinomycetes</taxon>
        <taxon>Jiangellales</taxon>
        <taxon>Jiangellaceae</taxon>
        <taxon>Jiangella</taxon>
    </lineage>
</organism>
<keyword evidence="2" id="KW-1185">Reference proteome</keyword>
<dbReference type="Gene3D" id="1.10.1510.10">
    <property type="entry name" value="Uncharacterised protein YqeY/AIM41 PF09424, N-terminal domain"/>
    <property type="match status" value="1"/>
</dbReference>
<accession>A0A418KLJ6</accession>
<gene>
    <name evidence="1" type="ORF">DY240_20755</name>
</gene>
<dbReference type="Proteomes" id="UP000284057">
    <property type="component" value="Unassembled WGS sequence"/>
</dbReference>
<evidence type="ECO:0008006" key="3">
    <source>
        <dbReference type="Google" id="ProtNLM"/>
    </source>
</evidence>
<comment type="caution">
    <text evidence="1">The sequence shown here is derived from an EMBL/GenBank/DDBJ whole genome shotgun (WGS) entry which is preliminary data.</text>
</comment>
<dbReference type="InterPro" id="IPR042184">
    <property type="entry name" value="YqeY/Aim41_N"/>
</dbReference>